<proteinExistence type="predicted"/>
<sequence>MASSASEDFSVLARGVNSRDHPARPRFAAAHVTSRKHDRRWSYPVPIAAASIELPPPIKPSKNSSARRSAQPESAGAGTATPQAGSTAQPAPFATTTRRRSPRLLQQRARDGDTSRGGSASVEANLYRLVASRIVKQTVSQREATGEVLGIFAVGGSTFSDIIKKLWEKYCERMRGIAVEVDGEWSIVEPDRSEWGLMMQFKCGRHLVDGSMKTEQAWNKWMASKPVREEGVKLPRL</sequence>
<feature type="compositionally biased region" description="Polar residues" evidence="1">
    <location>
        <begin position="61"/>
        <end position="72"/>
    </location>
</feature>
<dbReference type="AlphaFoldDB" id="A0A9W6WW65"/>
<dbReference type="EMBL" id="BSXW01000360">
    <property type="protein sequence ID" value="GMF19973.1"/>
    <property type="molecule type" value="Genomic_DNA"/>
</dbReference>
<comment type="caution">
    <text evidence="2">The sequence shown here is derived from an EMBL/GenBank/DDBJ whole genome shotgun (WGS) entry which is preliminary data.</text>
</comment>
<accession>A0A9W6WW65</accession>
<dbReference type="Proteomes" id="UP001165083">
    <property type="component" value="Unassembled WGS sequence"/>
</dbReference>
<protein>
    <submittedName>
        <fullName evidence="2">Unnamed protein product</fullName>
    </submittedName>
</protein>
<evidence type="ECO:0000313" key="3">
    <source>
        <dbReference type="Proteomes" id="UP001165083"/>
    </source>
</evidence>
<dbReference type="OrthoDB" id="90821at2759"/>
<evidence type="ECO:0000256" key="1">
    <source>
        <dbReference type="SAM" id="MobiDB-lite"/>
    </source>
</evidence>
<keyword evidence="3" id="KW-1185">Reference proteome</keyword>
<organism evidence="2 3">
    <name type="scientific">Phytophthora lilii</name>
    <dbReference type="NCBI Taxonomy" id="2077276"/>
    <lineage>
        <taxon>Eukaryota</taxon>
        <taxon>Sar</taxon>
        <taxon>Stramenopiles</taxon>
        <taxon>Oomycota</taxon>
        <taxon>Peronosporomycetes</taxon>
        <taxon>Peronosporales</taxon>
        <taxon>Peronosporaceae</taxon>
        <taxon>Phytophthora</taxon>
    </lineage>
</organism>
<gene>
    <name evidence="2" type="ORF">Plil01_000770100</name>
</gene>
<feature type="compositionally biased region" description="Polar residues" evidence="1">
    <location>
        <begin position="80"/>
        <end position="89"/>
    </location>
</feature>
<name>A0A9W6WW65_9STRA</name>
<feature type="region of interest" description="Disordered" evidence="1">
    <location>
        <begin position="1"/>
        <end position="119"/>
    </location>
</feature>
<evidence type="ECO:0000313" key="2">
    <source>
        <dbReference type="EMBL" id="GMF19973.1"/>
    </source>
</evidence>
<reference evidence="2" key="1">
    <citation type="submission" date="2023-04" db="EMBL/GenBank/DDBJ databases">
        <title>Phytophthora lilii NBRC 32176.</title>
        <authorList>
            <person name="Ichikawa N."/>
            <person name="Sato H."/>
            <person name="Tonouchi N."/>
        </authorList>
    </citation>
    <scope>NUCLEOTIDE SEQUENCE</scope>
    <source>
        <strain evidence="2">NBRC 32176</strain>
    </source>
</reference>